<dbReference type="Proteomes" id="UP001210925">
    <property type="component" value="Unassembled WGS sequence"/>
</dbReference>
<dbReference type="EMBL" id="JADGKB010000204">
    <property type="protein sequence ID" value="KAJ3251055.1"/>
    <property type="molecule type" value="Genomic_DNA"/>
</dbReference>
<comment type="caution">
    <text evidence="1">The sequence shown here is derived from an EMBL/GenBank/DDBJ whole genome shotgun (WGS) entry which is preliminary data.</text>
</comment>
<dbReference type="AlphaFoldDB" id="A0AAD5Y491"/>
<gene>
    <name evidence="1" type="ORF">HK103_002906</name>
</gene>
<evidence type="ECO:0000313" key="2">
    <source>
        <dbReference type="Proteomes" id="UP001210925"/>
    </source>
</evidence>
<sequence>MKIIEDCTYSSKKYFNDADTLHARHESISNYSTFLSGFTGVTGMVGVGSFQETMMKKFPSMNIGGFTVSGLNILLKSQDHLSKSVAARKIGGEYLSLRKRVQFFMNLELPNIEIDGAIKSLKEFKETNIDIDNRNPPLFYAASFTKAQEGIERGEATYANEEKNE</sequence>
<keyword evidence="2" id="KW-1185">Reference proteome</keyword>
<proteinExistence type="predicted"/>
<evidence type="ECO:0000313" key="1">
    <source>
        <dbReference type="EMBL" id="KAJ3251055.1"/>
    </source>
</evidence>
<accession>A0AAD5Y491</accession>
<protein>
    <submittedName>
        <fullName evidence="1">Uncharacterized protein</fullName>
    </submittedName>
</protein>
<organism evidence="1 2">
    <name type="scientific">Boothiomyces macroporosus</name>
    <dbReference type="NCBI Taxonomy" id="261099"/>
    <lineage>
        <taxon>Eukaryota</taxon>
        <taxon>Fungi</taxon>
        <taxon>Fungi incertae sedis</taxon>
        <taxon>Chytridiomycota</taxon>
        <taxon>Chytridiomycota incertae sedis</taxon>
        <taxon>Chytridiomycetes</taxon>
        <taxon>Rhizophydiales</taxon>
        <taxon>Terramycetaceae</taxon>
        <taxon>Boothiomyces</taxon>
    </lineage>
</organism>
<reference evidence="1" key="1">
    <citation type="submission" date="2020-05" db="EMBL/GenBank/DDBJ databases">
        <title>Phylogenomic resolution of chytrid fungi.</title>
        <authorList>
            <person name="Stajich J.E."/>
            <person name="Amses K."/>
            <person name="Simmons R."/>
            <person name="Seto K."/>
            <person name="Myers J."/>
            <person name="Bonds A."/>
            <person name="Quandt C.A."/>
            <person name="Barry K."/>
            <person name="Liu P."/>
            <person name="Grigoriev I."/>
            <person name="Longcore J.E."/>
            <person name="James T.Y."/>
        </authorList>
    </citation>
    <scope>NUCLEOTIDE SEQUENCE</scope>
    <source>
        <strain evidence="1">PLAUS21</strain>
    </source>
</reference>
<name>A0AAD5Y491_9FUNG</name>